<dbReference type="Gene3D" id="3.40.250.10">
    <property type="entry name" value="Rhodanese-like domain"/>
    <property type="match status" value="1"/>
</dbReference>
<dbReference type="SUPFAM" id="SSF52821">
    <property type="entry name" value="Rhodanese/Cell cycle control phosphatase"/>
    <property type="match status" value="1"/>
</dbReference>
<evidence type="ECO:0000259" key="1">
    <source>
        <dbReference type="PROSITE" id="PS50206"/>
    </source>
</evidence>
<organism evidence="2 3">
    <name type="scientific">Gordonia hydrophobica</name>
    <dbReference type="NCBI Taxonomy" id="40516"/>
    <lineage>
        <taxon>Bacteria</taxon>
        <taxon>Bacillati</taxon>
        <taxon>Actinomycetota</taxon>
        <taxon>Actinomycetes</taxon>
        <taxon>Mycobacteriales</taxon>
        <taxon>Gordoniaceae</taxon>
        <taxon>Gordonia</taxon>
    </lineage>
</organism>
<dbReference type="EMBL" id="CP136137">
    <property type="protein sequence ID" value="WYY09472.1"/>
    <property type="molecule type" value="Genomic_DNA"/>
</dbReference>
<dbReference type="RefSeq" id="WP_066165315.1">
    <property type="nucleotide sequence ID" value="NZ_CP136137.1"/>
</dbReference>
<dbReference type="PROSITE" id="PS50206">
    <property type="entry name" value="RHODANESE_3"/>
    <property type="match status" value="1"/>
</dbReference>
<sequence>MTLAFARPVTTSYTAAPLSLQARQYRAALSDGAVAVDLRDLPTRTAEGALVGAIAVDAAEALDLLAPDSPNRLRSASIDARWVLISDDGYDAEMLAWHLQARGVSGARFVVGGHAALRSAHINGSVGDEFLVMFGVH</sequence>
<gene>
    <name evidence="2" type="ORF">RVF87_10555</name>
</gene>
<dbReference type="InterPro" id="IPR001763">
    <property type="entry name" value="Rhodanese-like_dom"/>
</dbReference>
<reference evidence="2 3" key="1">
    <citation type="journal article" date="2023" name="Virus Evol.">
        <title>Computational host range prediction-The good, the bad, and the ugly.</title>
        <authorList>
            <person name="Howell A.A."/>
            <person name="Versoza C.J."/>
            <person name="Pfeifer S.P."/>
        </authorList>
    </citation>
    <scope>NUCLEOTIDE SEQUENCE [LARGE SCALE GENOMIC DNA]</scope>
    <source>
        <strain evidence="2 3">1610/1b</strain>
    </source>
</reference>
<protein>
    <submittedName>
        <fullName evidence="2">Rhodanese-like domain-containing protein</fullName>
    </submittedName>
</protein>
<feature type="domain" description="Rhodanese" evidence="1">
    <location>
        <begin position="29"/>
        <end position="126"/>
    </location>
</feature>
<proteinExistence type="predicted"/>
<name>A0ABZ2U763_9ACTN</name>
<keyword evidence="3" id="KW-1185">Reference proteome</keyword>
<accession>A0ABZ2U763</accession>
<evidence type="ECO:0000313" key="2">
    <source>
        <dbReference type="EMBL" id="WYY09472.1"/>
    </source>
</evidence>
<evidence type="ECO:0000313" key="3">
    <source>
        <dbReference type="Proteomes" id="UP001479933"/>
    </source>
</evidence>
<dbReference type="Proteomes" id="UP001479933">
    <property type="component" value="Chromosome"/>
</dbReference>
<dbReference type="InterPro" id="IPR036873">
    <property type="entry name" value="Rhodanese-like_dom_sf"/>
</dbReference>